<dbReference type="PANTHER" id="PTHR43537:SF5">
    <property type="entry name" value="UXU OPERON TRANSCRIPTIONAL REGULATOR"/>
    <property type="match status" value="1"/>
</dbReference>
<gene>
    <name evidence="5" type="ORF">AMETH_4692</name>
</gene>
<dbReference type="KEGG" id="amq:AMETH_4692"/>
<name>A0A076MVQ7_AMYME</name>
<evidence type="ECO:0000313" key="5">
    <source>
        <dbReference type="EMBL" id="AIJ24784.1"/>
    </source>
</evidence>
<dbReference type="Gene3D" id="1.20.120.530">
    <property type="entry name" value="GntR ligand-binding domain-like"/>
    <property type="match status" value="1"/>
</dbReference>
<dbReference type="Proteomes" id="UP000062973">
    <property type="component" value="Chromosome"/>
</dbReference>
<dbReference type="GO" id="GO:0003700">
    <property type="term" value="F:DNA-binding transcription factor activity"/>
    <property type="evidence" value="ECO:0007669"/>
    <property type="project" value="InterPro"/>
</dbReference>
<protein>
    <submittedName>
        <fullName evidence="5">Transcriptional regulator, GntR family protein</fullName>
    </submittedName>
</protein>
<evidence type="ECO:0000259" key="4">
    <source>
        <dbReference type="PROSITE" id="PS50949"/>
    </source>
</evidence>
<keyword evidence="1" id="KW-0805">Transcription regulation</keyword>
<dbReference type="InterPro" id="IPR036388">
    <property type="entry name" value="WH-like_DNA-bd_sf"/>
</dbReference>
<reference evidence="5 6" key="1">
    <citation type="submission" date="2014-07" db="EMBL/GenBank/DDBJ databases">
        <title>Whole Genome Sequence of the Amycolatopsis methanolica 239.</title>
        <authorList>
            <person name="Tang B."/>
        </authorList>
    </citation>
    <scope>NUCLEOTIDE SEQUENCE [LARGE SCALE GENOMIC DNA]</scope>
    <source>
        <strain evidence="5 6">239</strain>
    </source>
</reference>
<dbReference type="SMART" id="SM00895">
    <property type="entry name" value="FCD"/>
    <property type="match status" value="1"/>
</dbReference>
<dbReference type="SMART" id="SM00345">
    <property type="entry name" value="HTH_GNTR"/>
    <property type="match status" value="1"/>
</dbReference>
<dbReference type="InterPro" id="IPR011711">
    <property type="entry name" value="GntR_C"/>
</dbReference>
<proteinExistence type="predicted"/>
<organism evidence="5 6">
    <name type="scientific">Amycolatopsis methanolica 239</name>
    <dbReference type="NCBI Taxonomy" id="1068978"/>
    <lineage>
        <taxon>Bacteria</taxon>
        <taxon>Bacillati</taxon>
        <taxon>Actinomycetota</taxon>
        <taxon>Actinomycetes</taxon>
        <taxon>Pseudonocardiales</taxon>
        <taxon>Pseudonocardiaceae</taxon>
        <taxon>Amycolatopsis</taxon>
        <taxon>Amycolatopsis methanolica group</taxon>
    </lineage>
</organism>
<dbReference type="PANTHER" id="PTHR43537">
    <property type="entry name" value="TRANSCRIPTIONAL REGULATOR, GNTR FAMILY"/>
    <property type="match status" value="1"/>
</dbReference>
<dbReference type="GO" id="GO:0003677">
    <property type="term" value="F:DNA binding"/>
    <property type="evidence" value="ECO:0007669"/>
    <property type="project" value="UniProtKB-KW"/>
</dbReference>
<evidence type="ECO:0000256" key="3">
    <source>
        <dbReference type="ARBA" id="ARBA00023163"/>
    </source>
</evidence>
<keyword evidence="2" id="KW-0238">DNA-binding</keyword>
<dbReference type="PATRIC" id="fig|1068978.7.peg.5044"/>
<dbReference type="SUPFAM" id="SSF48008">
    <property type="entry name" value="GntR ligand-binding domain-like"/>
    <property type="match status" value="1"/>
</dbReference>
<dbReference type="eggNOG" id="COG1802">
    <property type="taxonomic scope" value="Bacteria"/>
</dbReference>
<sequence>MANEGVATPGIGDLSAEVSALEQLPPRDSTALVRTVRDRLRLAIALEQIPTGKLNQVQVAKQLGVSRMPIRAAIPELVAEGLLEPLAGGGVAVRELTAPDVRQVYDVRMALETKAVRIVAEQGTDESVRHIQQVVDRHLPVFTSYDTAKLLAADREFHMSILTATDNSHFQRAIVPVWSIVERAMVSVMHIRHVFDSAWHEHAEVARALVERDPDAAEAAMHQHLSRAADKLATSIAESAES</sequence>
<dbReference type="Gene3D" id="1.10.10.10">
    <property type="entry name" value="Winged helix-like DNA-binding domain superfamily/Winged helix DNA-binding domain"/>
    <property type="match status" value="1"/>
</dbReference>
<dbReference type="Pfam" id="PF07729">
    <property type="entry name" value="FCD"/>
    <property type="match status" value="1"/>
</dbReference>
<dbReference type="HOGENOM" id="CLU_017584_5_2_11"/>
<dbReference type="STRING" id="1068978.AMETH_4692"/>
<dbReference type="OrthoDB" id="4535513at2"/>
<dbReference type="InterPro" id="IPR036390">
    <property type="entry name" value="WH_DNA-bd_sf"/>
</dbReference>
<dbReference type="InterPro" id="IPR000524">
    <property type="entry name" value="Tscrpt_reg_HTH_GntR"/>
</dbReference>
<evidence type="ECO:0000256" key="1">
    <source>
        <dbReference type="ARBA" id="ARBA00023015"/>
    </source>
</evidence>
<accession>A0A076MVQ7</accession>
<evidence type="ECO:0000313" key="6">
    <source>
        <dbReference type="Proteomes" id="UP000062973"/>
    </source>
</evidence>
<dbReference type="RefSeq" id="WP_017983615.1">
    <property type="nucleotide sequence ID" value="NZ_AQUL01000001.1"/>
</dbReference>
<dbReference type="Pfam" id="PF00392">
    <property type="entry name" value="GntR"/>
    <property type="match status" value="1"/>
</dbReference>
<dbReference type="EMBL" id="CP009110">
    <property type="protein sequence ID" value="AIJ24784.1"/>
    <property type="molecule type" value="Genomic_DNA"/>
</dbReference>
<dbReference type="SUPFAM" id="SSF46785">
    <property type="entry name" value="Winged helix' DNA-binding domain"/>
    <property type="match status" value="1"/>
</dbReference>
<dbReference type="AlphaFoldDB" id="A0A076MVQ7"/>
<evidence type="ECO:0000256" key="2">
    <source>
        <dbReference type="ARBA" id="ARBA00023125"/>
    </source>
</evidence>
<dbReference type="InterPro" id="IPR008920">
    <property type="entry name" value="TF_FadR/GntR_C"/>
</dbReference>
<feature type="domain" description="HTH gntR-type" evidence="4">
    <location>
        <begin position="30"/>
        <end position="96"/>
    </location>
</feature>
<keyword evidence="3" id="KW-0804">Transcription</keyword>
<keyword evidence="6" id="KW-1185">Reference proteome</keyword>
<dbReference type="PROSITE" id="PS50949">
    <property type="entry name" value="HTH_GNTR"/>
    <property type="match status" value="1"/>
</dbReference>